<organism evidence="5">
    <name type="scientific">marine sediment metagenome</name>
    <dbReference type="NCBI Taxonomy" id="412755"/>
    <lineage>
        <taxon>unclassified sequences</taxon>
        <taxon>metagenomes</taxon>
        <taxon>ecological metagenomes</taxon>
    </lineage>
</organism>
<evidence type="ECO:0000256" key="1">
    <source>
        <dbReference type="ARBA" id="ARBA00008115"/>
    </source>
</evidence>
<evidence type="ECO:0000256" key="4">
    <source>
        <dbReference type="ARBA" id="ARBA00022884"/>
    </source>
</evidence>
<name>X1HH42_9ZZZZ</name>
<dbReference type="InterPro" id="IPR029026">
    <property type="entry name" value="tRNA_m1G_MTases_N"/>
</dbReference>
<dbReference type="EMBL" id="BARU01007379">
    <property type="protein sequence ID" value="GAH44618.1"/>
    <property type="molecule type" value="Genomic_DNA"/>
</dbReference>
<keyword evidence="3" id="KW-0699">rRNA-binding</keyword>
<dbReference type="Pfam" id="PF03587">
    <property type="entry name" value="EMG1"/>
    <property type="match status" value="1"/>
</dbReference>
<reference evidence="5" key="1">
    <citation type="journal article" date="2014" name="Front. Microbiol.">
        <title>High frequency of phylogenetically diverse reductive dehalogenase-homologous genes in deep subseafloor sedimentary metagenomes.</title>
        <authorList>
            <person name="Kawai M."/>
            <person name="Futagami T."/>
            <person name="Toyoda A."/>
            <person name="Takaki Y."/>
            <person name="Nishi S."/>
            <person name="Hori S."/>
            <person name="Arai W."/>
            <person name="Tsubouchi T."/>
            <person name="Morono Y."/>
            <person name="Uchiyama I."/>
            <person name="Ito T."/>
            <person name="Fujiyama A."/>
            <person name="Inagaki F."/>
            <person name="Takami H."/>
        </authorList>
    </citation>
    <scope>NUCLEOTIDE SEQUENCE</scope>
    <source>
        <strain evidence="5">Expedition CK06-06</strain>
    </source>
</reference>
<proteinExistence type="inferred from homology"/>
<dbReference type="Gene3D" id="3.40.1280.10">
    <property type="match status" value="1"/>
</dbReference>
<keyword evidence="4" id="KW-0694">RNA-binding</keyword>
<sequence length="112" mass="12542">MAKLLIDGDIKYNGTNLIAQFPGNLKILIESFEDPEILLFSSKGKLVKDYINIFTANISKNYIVIIGGFQKSTFSNEVLKLSNDLISISKNSLDASIVVSRIITFYELIHKI</sequence>
<protein>
    <recommendedName>
        <fullName evidence="6">tRNA methyltransferase TRMD/TRM10-type domain-containing protein</fullName>
    </recommendedName>
</protein>
<evidence type="ECO:0000256" key="3">
    <source>
        <dbReference type="ARBA" id="ARBA00022730"/>
    </source>
</evidence>
<comment type="caution">
    <text evidence="5">The sequence shown here is derived from an EMBL/GenBank/DDBJ whole genome shotgun (WGS) entry which is preliminary data.</text>
</comment>
<dbReference type="GO" id="GO:0070475">
    <property type="term" value="P:rRNA base methylation"/>
    <property type="evidence" value="ECO:0007669"/>
    <property type="project" value="InterPro"/>
</dbReference>
<dbReference type="GO" id="GO:0019843">
    <property type="term" value="F:rRNA binding"/>
    <property type="evidence" value="ECO:0007669"/>
    <property type="project" value="UniProtKB-KW"/>
</dbReference>
<dbReference type="InterPro" id="IPR029028">
    <property type="entry name" value="Alpha/beta_knot_MTases"/>
</dbReference>
<dbReference type="SUPFAM" id="SSF75217">
    <property type="entry name" value="alpha/beta knot"/>
    <property type="match status" value="1"/>
</dbReference>
<evidence type="ECO:0008006" key="6">
    <source>
        <dbReference type="Google" id="ProtNLM"/>
    </source>
</evidence>
<dbReference type="AlphaFoldDB" id="X1HH42"/>
<keyword evidence="2" id="KW-0690">Ribosome biogenesis</keyword>
<comment type="similarity">
    <text evidence="1">Belongs to the class IV-like SAM-binding methyltransferase superfamily. RNA methyltransferase NEP1 family.</text>
</comment>
<dbReference type="InterPro" id="IPR005304">
    <property type="entry name" value="Rbsml_bgen_MeTrfase_EMG1/NEP1"/>
</dbReference>
<evidence type="ECO:0000313" key="5">
    <source>
        <dbReference type="EMBL" id="GAH44618.1"/>
    </source>
</evidence>
<dbReference type="GO" id="GO:0070037">
    <property type="term" value="F:rRNA (pseudouridine) methyltransferase activity"/>
    <property type="evidence" value="ECO:0007669"/>
    <property type="project" value="InterPro"/>
</dbReference>
<gene>
    <name evidence="5" type="ORF">S03H2_14542</name>
</gene>
<accession>X1HH42</accession>
<evidence type="ECO:0000256" key="2">
    <source>
        <dbReference type="ARBA" id="ARBA00022517"/>
    </source>
</evidence>